<dbReference type="InterPro" id="IPR004437">
    <property type="entry name" value="ParB/RepB/Spo0J"/>
</dbReference>
<organism evidence="5 6">
    <name type="scientific">Granulicella rosea</name>
    <dbReference type="NCBI Taxonomy" id="474952"/>
    <lineage>
        <taxon>Bacteria</taxon>
        <taxon>Pseudomonadati</taxon>
        <taxon>Acidobacteriota</taxon>
        <taxon>Terriglobia</taxon>
        <taxon>Terriglobales</taxon>
        <taxon>Acidobacteriaceae</taxon>
        <taxon>Granulicella</taxon>
    </lineage>
</organism>
<dbReference type="NCBIfam" id="TIGR00180">
    <property type="entry name" value="parB_part"/>
    <property type="match status" value="1"/>
</dbReference>
<dbReference type="Gene3D" id="3.90.1530.30">
    <property type="match status" value="1"/>
</dbReference>
<dbReference type="PANTHER" id="PTHR33375:SF7">
    <property type="entry name" value="CHROMOSOME 2-PARTITIONING PROTEIN PARB-RELATED"/>
    <property type="match status" value="1"/>
</dbReference>
<proteinExistence type="inferred from homology"/>
<dbReference type="GO" id="GO:0003677">
    <property type="term" value="F:DNA binding"/>
    <property type="evidence" value="ECO:0007669"/>
    <property type="project" value="UniProtKB-KW"/>
</dbReference>
<feature type="compositionally biased region" description="Basic and acidic residues" evidence="3">
    <location>
        <begin position="511"/>
        <end position="522"/>
    </location>
</feature>
<dbReference type="InterPro" id="IPR041468">
    <property type="entry name" value="HTH_ParB/Spo0J"/>
</dbReference>
<feature type="region of interest" description="Disordered" evidence="3">
    <location>
        <begin position="362"/>
        <end position="382"/>
    </location>
</feature>
<evidence type="ECO:0000259" key="4">
    <source>
        <dbReference type="SMART" id="SM00470"/>
    </source>
</evidence>
<feature type="region of interest" description="Disordered" evidence="3">
    <location>
        <begin position="511"/>
        <end position="531"/>
    </location>
</feature>
<dbReference type="SMART" id="SM00470">
    <property type="entry name" value="ParB"/>
    <property type="match status" value="1"/>
</dbReference>
<dbReference type="RefSeq" id="WP_089408462.1">
    <property type="nucleotide sequence ID" value="NZ_FZOU01000003.1"/>
</dbReference>
<protein>
    <submittedName>
        <fullName evidence="5">Chromosome partitioning protein, ParB family</fullName>
    </submittedName>
</protein>
<evidence type="ECO:0000256" key="1">
    <source>
        <dbReference type="ARBA" id="ARBA00006295"/>
    </source>
</evidence>
<accession>A0A239IZT1</accession>
<dbReference type="Proteomes" id="UP000198356">
    <property type="component" value="Unassembled WGS sequence"/>
</dbReference>
<dbReference type="EMBL" id="FZOU01000003">
    <property type="protein sequence ID" value="SNS98902.1"/>
    <property type="molecule type" value="Genomic_DNA"/>
</dbReference>
<reference evidence="5 6" key="1">
    <citation type="submission" date="2017-06" db="EMBL/GenBank/DDBJ databases">
        <authorList>
            <person name="Kim H.J."/>
            <person name="Triplett B.A."/>
        </authorList>
    </citation>
    <scope>NUCLEOTIDE SEQUENCE [LARGE SCALE GENOMIC DNA]</scope>
    <source>
        <strain evidence="5 6">DSM 18704</strain>
    </source>
</reference>
<dbReference type="GO" id="GO:0005694">
    <property type="term" value="C:chromosome"/>
    <property type="evidence" value="ECO:0007669"/>
    <property type="project" value="TreeGrafter"/>
</dbReference>
<keyword evidence="2" id="KW-0238">DNA-binding</keyword>
<gene>
    <name evidence="5" type="ORF">SAMN05421770_103362</name>
</gene>
<feature type="compositionally biased region" description="Basic and acidic residues" evidence="3">
    <location>
        <begin position="372"/>
        <end position="382"/>
    </location>
</feature>
<comment type="similarity">
    <text evidence="1">Belongs to the ParB family.</text>
</comment>
<dbReference type="Pfam" id="PF17762">
    <property type="entry name" value="HTH_ParB"/>
    <property type="match status" value="1"/>
</dbReference>
<dbReference type="SUPFAM" id="SSF109709">
    <property type="entry name" value="KorB DNA-binding domain-like"/>
    <property type="match status" value="1"/>
</dbReference>
<evidence type="ECO:0000256" key="2">
    <source>
        <dbReference type="ARBA" id="ARBA00023125"/>
    </source>
</evidence>
<dbReference type="InterPro" id="IPR036086">
    <property type="entry name" value="ParB/Sulfiredoxin_sf"/>
</dbReference>
<dbReference type="SUPFAM" id="SSF110849">
    <property type="entry name" value="ParB/Sulfiredoxin"/>
    <property type="match status" value="1"/>
</dbReference>
<name>A0A239IZT1_9BACT</name>
<dbReference type="Gene3D" id="1.10.10.2830">
    <property type="match status" value="1"/>
</dbReference>
<evidence type="ECO:0000256" key="3">
    <source>
        <dbReference type="SAM" id="MobiDB-lite"/>
    </source>
</evidence>
<dbReference type="InterPro" id="IPR050336">
    <property type="entry name" value="Chromosome_partition/occlusion"/>
</dbReference>
<dbReference type="Pfam" id="PF02195">
    <property type="entry name" value="ParB_N"/>
    <property type="match status" value="1"/>
</dbReference>
<dbReference type="FunFam" id="3.90.1530.30:FF:000001">
    <property type="entry name" value="Chromosome partitioning protein ParB"/>
    <property type="match status" value="1"/>
</dbReference>
<evidence type="ECO:0000313" key="5">
    <source>
        <dbReference type="EMBL" id="SNS98902.1"/>
    </source>
</evidence>
<sequence>MNPNTATEYRNLPLNVLTESTTNPRRIFEDAALKELAASIKVQGVLSPLLVRPLTGQNFEIVAGARRYRAAQIAETATVPVRIVNLTDAEALEAALVENLIRSDVHPMEEANGFFALLALEEPKYSIEQIASRTGKSATFIAARLRLTELTPLIVEAFYREEIGVGHALLLAKLQPAQQEQALPNCFREDWGGSSGKAKRILLPVRHLQLWIEHNVLLLLKQAPFNKRDAQLVPAAGSCVDCPKRTGNNKLLFAEWASDNESQCTDPTCYAVKVEAFLQKQIATKPELVQISTAYGQQQEGSKIITRSKYVEIKSEKPDTPEKAKWPEFKTCRYTTEAIVSEGIDKGELRKVCAEADCPIHHPKKQSTKADSSFKAEQDKRRREEALANATGMRVLQTIVAAVPVRLMKRDFLFIAEQMLPLLDDKRREMVARNQGIKAKEGESAAKLLSAFLRKAEEGVIGKLIVEAVILLSASKQADGGKVIRAAAQAYKVDTDAIALKVRHEVAAKEKARSAAKIEPKPAAKALKKTA</sequence>
<evidence type="ECO:0000313" key="6">
    <source>
        <dbReference type="Proteomes" id="UP000198356"/>
    </source>
</evidence>
<dbReference type="OrthoDB" id="9796891at2"/>
<dbReference type="AlphaFoldDB" id="A0A239IZT1"/>
<dbReference type="GO" id="GO:0007059">
    <property type="term" value="P:chromosome segregation"/>
    <property type="evidence" value="ECO:0007669"/>
    <property type="project" value="TreeGrafter"/>
</dbReference>
<keyword evidence="6" id="KW-1185">Reference proteome</keyword>
<dbReference type="PANTHER" id="PTHR33375">
    <property type="entry name" value="CHROMOSOME-PARTITIONING PROTEIN PARB-RELATED"/>
    <property type="match status" value="1"/>
</dbReference>
<feature type="domain" description="ParB-like N-terminal" evidence="4">
    <location>
        <begin position="10"/>
        <end position="100"/>
    </location>
</feature>
<dbReference type="InterPro" id="IPR003115">
    <property type="entry name" value="ParB_N"/>
</dbReference>